<accession>A0A926EH74</accession>
<gene>
    <name evidence="1" type="ORF">H8718_16460</name>
</gene>
<evidence type="ECO:0008006" key="3">
    <source>
        <dbReference type="Google" id="ProtNLM"/>
    </source>
</evidence>
<reference evidence="1" key="1">
    <citation type="submission" date="2020-08" db="EMBL/GenBank/DDBJ databases">
        <title>Genome public.</title>
        <authorList>
            <person name="Liu C."/>
            <person name="Sun Q."/>
        </authorList>
    </citation>
    <scope>NUCLEOTIDE SEQUENCE</scope>
    <source>
        <strain evidence="1">NSJ-12</strain>
    </source>
</reference>
<evidence type="ECO:0000313" key="2">
    <source>
        <dbReference type="Proteomes" id="UP000655830"/>
    </source>
</evidence>
<proteinExistence type="predicted"/>
<dbReference type="Proteomes" id="UP000655830">
    <property type="component" value="Unassembled WGS sequence"/>
</dbReference>
<dbReference type="EMBL" id="JACRSY010000037">
    <property type="protein sequence ID" value="MBC8581111.1"/>
    <property type="molecule type" value="Genomic_DNA"/>
</dbReference>
<sequence length="226" mass="24215">MAFGSIVFTTRGKVLQSKAQAGTKLNFTKLAIGDGELGSQSVLELTDLKNKKLDIPISALKVLTGGIASVGGTFTNENIDIGFYWREVGLYATDPDIGEILYVYGNAGALAEYIPSSGGSEILEKFVAIEAIIGNANNVSATINQSLVYATIEDIETHNSDPKAHPELSQQIKNLSSPYVIPEGTDIPVQERVKGKMYFKVTSRQSSGGTIESVRVSPNMGIKVQE</sequence>
<keyword evidence="2" id="KW-1185">Reference proteome</keyword>
<protein>
    <recommendedName>
        <fullName evidence="3">Phage tail protein</fullName>
    </recommendedName>
</protein>
<organism evidence="1 2">
    <name type="scientific">Zhenhengia yiwuensis</name>
    <dbReference type="NCBI Taxonomy" id="2763666"/>
    <lineage>
        <taxon>Bacteria</taxon>
        <taxon>Bacillati</taxon>
        <taxon>Bacillota</taxon>
        <taxon>Clostridia</taxon>
        <taxon>Lachnospirales</taxon>
        <taxon>Lachnospiraceae</taxon>
        <taxon>Zhenhengia</taxon>
    </lineage>
</organism>
<evidence type="ECO:0000313" key="1">
    <source>
        <dbReference type="EMBL" id="MBC8581111.1"/>
    </source>
</evidence>
<comment type="caution">
    <text evidence="1">The sequence shown here is derived from an EMBL/GenBank/DDBJ whole genome shotgun (WGS) entry which is preliminary data.</text>
</comment>
<dbReference type="AlphaFoldDB" id="A0A926EH74"/>
<dbReference type="RefSeq" id="WP_249333871.1">
    <property type="nucleotide sequence ID" value="NZ_JACRSY010000037.1"/>
</dbReference>
<name>A0A926EH74_9FIRM</name>